<dbReference type="CDD" id="cd06422">
    <property type="entry name" value="NTP_transferase_like_1"/>
    <property type="match status" value="1"/>
</dbReference>
<keyword evidence="2 4" id="KW-0548">Nucleotidyltransferase</keyword>
<dbReference type="EC" id="2.7.7.99" evidence="4"/>
<evidence type="ECO:0000256" key="2">
    <source>
        <dbReference type="ARBA" id="ARBA00022695"/>
    </source>
</evidence>
<reference evidence="5" key="1">
    <citation type="journal article" date="2019" name="Int. J. Syst. Evol. Microbiol.">
        <title>The Global Catalogue of Microorganisms (GCM) 10K type strain sequencing project: providing services to taxonomists for standard genome sequencing and annotation.</title>
        <authorList>
            <consortium name="The Broad Institute Genomics Platform"/>
            <consortium name="The Broad Institute Genome Sequencing Center for Infectious Disease"/>
            <person name="Wu L."/>
            <person name="Ma J."/>
        </authorList>
    </citation>
    <scope>NUCLEOTIDE SEQUENCE [LARGE SCALE GENOMIC DNA]</scope>
    <source>
        <strain evidence="5">JCM 17130</strain>
    </source>
</reference>
<dbReference type="Gene3D" id="3.90.550.10">
    <property type="entry name" value="Spore Coat Polysaccharide Biosynthesis Protein SpsA, Chain A"/>
    <property type="match status" value="1"/>
</dbReference>
<evidence type="ECO:0000313" key="4">
    <source>
        <dbReference type="EMBL" id="MFC5435705.1"/>
    </source>
</evidence>
<dbReference type="NCBIfam" id="NF045761">
    <property type="entry name" value="NAMPUrTaseMurU"/>
    <property type="match status" value="1"/>
</dbReference>
<dbReference type="InterPro" id="IPR054790">
    <property type="entry name" value="MurU"/>
</dbReference>
<dbReference type="InterPro" id="IPR050065">
    <property type="entry name" value="GlmU-like"/>
</dbReference>
<keyword evidence="5" id="KW-1185">Reference proteome</keyword>
<evidence type="ECO:0000313" key="5">
    <source>
        <dbReference type="Proteomes" id="UP001596013"/>
    </source>
</evidence>
<dbReference type="InterPro" id="IPR005835">
    <property type="entry name" value="NTP_transferase_dom"/>
</dbReference>
<dbReference type="Pfam" id="PF00483">
    <property type="entry name" value="NTP_transferase"/>
    <property type="match status" value="1"/>
</dbReference>
<dbReference type="EMBL" id="JBHSMK010000002">
    <property type="protein sequence ID" value="MFC5435705.1"/>
    <property type="molecule type" value="Genomic_DNA"/>
</dbReference>
<dbReference type="GO" id="GO:0016779">
    <property type="term" value="F:nucleotidyltransferase activity"/>
    <property type="evidence" value="ECO:0007669"/>
    <property type="project" value="UniProtKB-KW"/>
</dbReference>
<dbReference type="PANTHER" id="PTHR43584:SF8">
    <property type="entry name" value="N-ACETYLMURAMATE ALPHA-1-PHOSPHATE URIDYLYLTRANSFERASE"/>
    <property type="match status" value="1"/>
</dbReference>
<protein>
    <submittedName>
        <fullName evidence="4">N-acetylmuramate alpha-1-phosphate uridylyltransferase MurU</fullName>
        <ecNumber evidence="4">2.7.7.99</ecNumber>
    </submittedName>
</protein>
<evidence type="ECO:0000259" key="3">
    <source>
        <dbReference type="Pfam" id="PF00483"/>
    </source>
</evidence>
<gene>
    <name evidence="4" type="primary">murU</name>
    <name evidence="4" type="ORF">ACFPME_04000</name>
</gene>
<dbReference type="InterPro" id="IPR029044">
    <property type="entry name" value="Nucleotide-diphossugar_trans"/>
</dbReference>
<name>A0ABW0JIY4_9GAMM</name>
<feature type="domain" description="Nucleotidyl transferase" evidence="3">
    <location>
        <begin position="4"/>
        <end position="119"/>
    </location>
</feature>
<proteinExistence type="predicted"/>
<organism evidence="4 5">
    <name type="scientific">Rhodanobacter umsongensis</name>
    <dbReference type="NCBI Taxonomy" id="633153"/>
    <lineage>
        <taxon>Bacteria</taxon>
        <taxon>Pseudomonadati</taxon>
        <taxon>Pseudomonadota</taxon>
        <taxon>Gammaproteobacteria</taxon>
        <taxon>Lysobacterales</taxon>
        <taxon>Rhodanobacteraceae</taxon>
        <taxon>Rhodanobacter</taxon>
    </lineage>
</organism>
<dbReference type="Proteomes" id="UP001596013">
    <property type="component" value="Unassembled WGS sequence"/>
</dbReference>
<keyword evidence="1 4" id="KW-0808">Transferase</keyword>
<dbReference type="PANTHER" id="PTHR43584">
    <property type="entry name" value="NUCLEOTIDYL TRANSFERASE"/>
    <property type="match status" value="1"/>
</dbReference>
<dbReference type="RefSeq" id="WP_377302259.1">
    <property type="nucleotide sequence ID" value="NZ_JBHSMK010000002.1"/>
</dbReference>
<sequence length="234" mass="25302">MKHALIFAAGLGERMRPLTEHTPKPLLPVGGKPLIVWHLERLAAAGVHYVVINTSHLAEQFPDALGDGSRWGLRIRYAYEGSTPLETGGGMLNALPLLGNAPFIAVNGDIWCDADFSTLPAEPAGLAHLLLVDNPPQHPHGDFALGAQGIVRDEGGDRLTFSGIGVYRQELLQNWREVISEVAGAEMRPPRFRLAPLLRAAMTTEAVNGSHHRGAWTDAGTPQRLAQLDTILRG</sequence>
<accession>A0ABW0JIY4</accession>
<evidence type="ECO:0000256" key="1">
    <source>
        <dbReference type="ARBA" id="ARBA00022679"/>
    </source>
</evidence>
<comment type="caution">
    <text evidence="4">The sequence shown here is derived from an EMBL/GenBank/DDBJ whole genome shotgun (WGS) entry which is preliminary data.</text>
</comment>
<dbReference type="SUPFAM" id="SSF53448">
    <property type="entry name" value="Nucleotide-diphospho-sugar transferases"/>
    <property type="match status" value="1"/>
</dbReference>